<organism evidence="1 2">
    <name type="scientific">Microseira wollei NIES-4236</name>
    <dbReference type="NCBI Taxonomy" id="2530354"/>
    <lineage>
        <taxon>Bacteria</taxon>
        <taxon>Bacillati</taxon>
        <taxon>Cyanobacteriota</taxon>
        <taxon>Cyanophyceae</taxon>
        <taxon>Oscillatoriophycideae</taxon>
        <taxon>Aerosakkonematales</taxon>
        <taxon>Aerosakkonemataceae</taxon>
        <taxon>Microseira</taxon>
    </lineage>
</organism>
<name>A0AAV3WIC4_9CYAN</name>
<accession>A0AAV3WIC4</accession>
<comment type="caution">
    <text evidence="1">The sequence shown here is derived from an EMBL/GenBank/DDBJ whole genome shotgun (WGS) entry which is preliminary data.</text>
</comment>
<sequence length="172" mass="18211">MPGAGHPRVLWCSCSALLRRARGRAPKSLVVQLQRLATPCPGQGTQESCGAAAAPCYAVPGAGHPRVLWCSCSALLRRARGGAAKSLVVQLQRLATPCPGRGSQESCGAAAAPCYAVPGAGQPRVWWCSCSALLRRAPTQQLERARSPQIPLSMRDHPRTPAIAMAIMLLRR</sequence>
<reference evidence="1" key="1">
    <citation type="submission" date="2019-10" db="EMBL/GenBank/DDBJ databases">
        <title>Draft genome sequece of Microseira wollei NIES-4236.</title>
        <authorList>
            <person name="Yamaguchi H."/>
            <person name="Suzuki S."/>
            <person name="Kawachi M."/>
        </authorList>
    </citation>
    <scope>NUCLEOTIDE SEQUENCE</scope>
    <source>
        <strain evidence="1">NIES-4236</strain>
    </source>
</reference>
<dbReference type="EMBL" id="BLAY01000060">
    <property type="protein sequence ID" value="GET39144.1"/>
    <property type="molecule type" value="Genomic_DNA"/>
</dbReference>
<evidence type="ECO:0000313" key="1">
    <source>
        <dbReference type="EMBL" id="GET39144.1"/>
    </source>
</evidence>
<dbReference type="AlphaFoldDB" id="A0AAV3WIC4"/>
<dbReference type="Proteomes" id="UP001050975">
    <property type="component" value="Unassembled WGS sequence"/>
</dbReference>
<proteinExistence type="predicted"/>
<gene>
    <name evidence="1" type="ORF">MiSe_39080</name>
</gene>
<protein>
    <submittedName>
        <fullName evidence="1">Uncharacterized protein</fullName>
    </submittedName>
</protein>
<evidence type="ECO:0000313" key="2">
    <source>
        <dbReference type="Proteomes" id="UP001050975"/>
    </source>
</evidence>
<keyword evidence="2" id="KW-1185">Reference proteome</keyword>